<gene>
    <name evidence="1" type="ORF">HID58_042769</name>
</gene>
<sequence length="90" mass="10626">NAWPLNPLAWLRSKGLPKTWITSFLSLESENLKEGKHEFELTHLFPKRNMFKKTLDIAHVKVRNDRKFQIEHVRLCVKFKVNKNDVKAGN</sequence>
<evidence type="ECO:0000313" key="2">
    <source>
        <dbReference type="Proteomes" id="UP000824890"/>
    </source>
</evidence>
<dbReference type="Proteomes" id="UP000824890">
    <property type="component" value="Unassembled WGS sequence"/>
</dbReference>
<feature type="non-terminal residue" evidence="1">
    <location>
        <position position="1"/>
    </location>
</feature>
<name>A0ABQ8BEN3_BRANA</name>
<keyword evidence="2" id="KW-1185">Reference proteome</keyword>
<organism evidence="1 2">
    <name type="scientific">Brassica napus</name>
    <name type="common">Rape</name>
    <dbReference type="NCBI Taxonomy" id="3708"/>
    <lineage>
        <taxon>Eukaryota</taxon>
        <taxon>Viridiplantae</taxon>
        <taxon>Streptophyta</taxon>
        <taxon>Embryophyta</taxon>
        <taxon>Tracheophyta</taxon>
        <taxon>Spermatophyta</taxon>
        <taxon>Magnoliopsida</taxon>
        <taxon>eudicotyledons</taxon>
        <taxon>Gunneridae</taxon>
        <taxon>Pentapetalae</taxon>
        <taxon>rosids</taxon>
        <taxon>malvids</taxon>
        <taxon>Brassicales</taxon>
        <taxon>Brassicaceae</taxon>
        <taxon>Brassiceae</taxon>
        <taxon>Brassica</taxon>
    </lineage>
</organism>
<reference evidence="1 2" key="1">
    <citation type="submission" date="2021-05" db="EMBL/GenBank/DDBJ databases">
        <title>Genome Assembly of Synthetic Allotetraploid Brassica napus Reveals Homoeologous Exchanges between Subgenomes.</title>
        <authorList>
            <person name="Davis J.T."/>
        </authorList>
    </citation>
    <scope>NUCLEOTIDE SEQUENCE [LARGE SCALE GENOMIC DNA]</scope>
    <source>
        <strain evidence="2">cv. Da-Ae</strain>
        <tissue evidence="1">Seedling</tissue>
    </source>
</reference>
<comment type="caution">
    <text evidence="1">The sequence shown here is derived from an EMBL/GenBank/DDBJ whole genome shotgun (WGS) entry which is preliminary data.</text>
</comment>
<protein>
    <submittedName>
        <fullName evidence="1">Uncharacterized protein</fullName>
    </submittedName>
</protein>
<evidence type="ECO:0000313" key="1">
    <source>
        <dbReference type="EMBL" id="KAH0903266.1"/>
    </source>
</evidence>
<accession>A0ABQ8BEN3</accession>
<dbReference type="EMBL" id="JAGKQM010000011">
    <property type="protein sequence ID" value="KAH0903266.1"/>
    <property type="molecule type" value="Genomic_DNA"/>
</dbReference>
<proteinExistence type="predicted"/>